<dbReference type="GO" id="GO:0009089">
    <property type="term" value="P:lysine biosynthetic process via diaminopimelate"/>
    <property type="evidence" value="ECO:0007669"/>
    <property type="project" value="UniProtKB-UniRule"/>
</dbReference>
<evidence type="ECO:0000256" key="2">
    <source>
        <dbReference type="ARBA" id="ARBA00010219"/>
    </source>
</evidence>
<evidence type="ECO:0000256" key="1">
    <source>
        <dbReference type="ARBA" id="ARBA00005196"/>
    </source>
</evidence>
<evidence type="ECO:0000256" key="4">
    <source>
        <dbReference type="ARBA" id="ARBA00022605"/>
    </source>
</evidence>
<feature type="binding site" evidence="8">
    <location>
        <begin position="217"/>
        <end position="218"/>
    </location>
    <ligand>
        <name>substrate</name>
    </ligand>
</feature>
<dbReference type="Proteomes" id="UP001165092">
    <property type="component" value="Unassembled WGS sequence"/>
</dbReference>
<dbReference type="NCBIfam" id="TIGR00652">
    <property type="entry name" value="DapF"/>
    <property type="match status" value="1"/>
</dbReference>
<feature type="active site" evidence="9">
    <location>
        <position position="85"/>
    </location>
</feature>
<feature type="active site" description="Proton donor" evidence="8">
    <location>
        <position position="85"/>
    </location>
</feature>
<name>A0A9W6UG22_9ACTN</name>
<accession>A0A9W6UG22</accession>
<evidence type="ECO:0000313" key="10">
    <source>
        <dbReference type="EMBL" id="GLU46396.1"/>
    </source>
</evidence>
<feature type="binding site" evidence="8">
    <location>
        <position position="11"/>
    </location>
    <ligand>
        <name>substrate</name>
    </ligand>
</feature>
<comment type="subcellular location">
    <subcellularLocation>
        <location evidence="8">Cytoplasm</location>
    </subcellularLocation>
</comment>
<feature type="binding site" evidence="8">
    <location>
        <position position="76"/>
    </location>
    <ligand>
        <name>substrate</name>
    </ligand>
</feature>
<feature type="site" description="Could be important to modulate the pK values of the two catalytic cysteine residues" evidence="8">
    <location>
        <position position="159"/>
    </location>
</feature>
<dbReference type="GO" id="GO:0005829">
    <property type="term" value="C:cytosol"/>
    <property type="evidence" value="ECO:0007669"/>
    <property type="project" value="TreeGrafter"/>
</dbReference>
<protein>
    <recommendedName>
        <fullName evidence="3 8">Diaminopimelate epimerase</fullName>
        <shortName evidence="8">DAP epimerase</shortName>
        <ecNumber evidence="3 8">5.1.1.7</ecNumber>
    </recommendedName>
    <alternativeName>
        <fullName evidence="8">PLP-independent amino acid racemase</fullName>
    </alternativeName>
</protein>
<comment type="catalytic activity">
    <reaction evidence="7 8">
        <text>(2S,6S)-2,6-diaminopimelate = meso-2,6-diaminopimelate</text>
        <dbReference type="Rhea" id="RHEA:15393"/>
        <dbReference type="ChEBI" id="CHEBI:57609"/>
        <dbReference type="ChEBI" id="CHEBI:57791"/>
        <dbReference type="EC" id="5.1.1.7"/>
    </reaction>
</comment>
<dbReference type="PROSITE" id="PS01326">
    <property type="entry name" value="DAP_EPIMERASE"/>
    <property type="match status" value="1"/>
</dbReference>
<dbReference type="Gene3D" id="3.10.310.10">
    <property type="entry name" value="Diaminopimelate Epimerase, Chain A, domain 1"/>
    <property type="match status" value="2"/>
</dbReference>
<dbReference type="AlphaFoldDB" id="A0A9W6UG22"/>
<comment type="subunit">
    <text evidence="8">Homodimer.</text>
</comment>
<evidence type="ECO:0000256" key="6">
    <source>
        <dbReference type="ARBA" id="ARBA00023235"/>
    </source>
</evidence>
<organism evidence="10 11">
    <name type="scientific">Nocardiopsis ansamitocini</name>
    <dbReference type="NCBI Taxonomy" id="1670832"/>
    <lineage>
        <taxon>Bacteria</taxon>
        <taxon>Bacillati</taxon>
        <taxon>Actinomycetota</taxon>
        <taxon>Actinomycetes</taxon>
        <taxon>Streptosporangiales</taxon>
        <taxon>Nocardiopsidaceae</taxon>
        <taxon>Nocardiopsis</taxon>
    </lineage>
</organism>
<feature type="binding site" evidence="8">
    <location>
        <begin position="207"/>
        <end position="208"/>
    </location>
    <ligand>
        <name>substrate</name>
    </ligand>
</feature>
<dbReference type="GO" id="GO:0008837">
    <property type="term" value="F:diaminopimelate epimerase activity"/>
    <property type="evidence" value="ECO:0007669"/>
    <property type="project" value="UniProtKB-UniRule"/>
</dbReference>
<feature type="site" description="Could be important to modulate the pK values of the two catalytic cysteine residues" evidence="8">
    <location>
        <position position="207"/>
    </location>
</feature>
<evidence type="ECO:0000256" key="8">
    <source>
        <dbReference type="HAMAP-Rule" id="MF_00197"/>
    </source>
</evidence>
<evidence type="ECO:0000256" key="3">
    <source>
        <dbReference type="ARBA" id="ARBA00013080"/>
    </source>
</evidence>
<dbReference type="EC" id="5.1.1.7" evidence="3 8"/>
<reference evidence="10" key="1">
    <citation type="submission" date="2023-02" db="EMBL/GenBank/DDBJ databases">
        <title>Nocardiopsis ansamitocini NBRC 112285.</title>
        <authorList>
            <person name="Ichikawa N."/>
            <person name="Sato H."/>
            <person name="Tonouchi N."/>
        </authorList>
    </citation>
    <scope>NUCLEOTIDE SEQUENCE</scope>
    <source>
        <strain evidence="10">NBRC 112285</strain>
    </source>
</reference>
<dbReference type="RefSeq" id="WP_285757251.1">
    <property type="nucleotide sequence ID" value="NZ_BSQG01000001.1"/>
</dbReference>
<dbReference type="PANTHER" id="PTHR31689:SF0">
    <property type="entry name" value="DIAMINOPIMELATE EPIMERASE"/>
    <property type="match status" value="1"/>
</dbReference>
<evidence type="ECO:0000256" key="5">
    <source>
        <dbReference type="ARBA" id="ARBA00023154"/>
    </source>
</evidence>
<comment type="similarity">
    <text evidence="2 8">Belongs to the diaminopimelate epimerase family.</text>
</comment>
<feature type="active site" description="Proton acceptor" evidence="8">
    <location>
        <position position="216"/>
    </location>
</feature>
<dbReference type="InterPro" id="IPR018510">
    <property type="entry name" value="DAP_epimerase_AS"/>
</dbReference>
<feature type="binding site" evidence="8">
    <location>
        <position position="157"/>
    </location>
    <ligand>
        <name>substrate</name>
    </ligand>
</feature>
<dbReference type="SUPFAM" id="SSF54506">
    <property type="entry name" value="Diaminopimelate epimerase-like"/>
    <property type="match status" value="2"/>
</dbReference>
<evidence type="ECO:0000256" key="7">
    <source>
        <dbReference type="ARBA" id="ARBA00051712"/>
    </source>
</evidence>
<feature type="binding site" evidence="8">
    <location>
        <position position="189"/>
    </location>
    <ligand>
        <name>substrate</name>
    </ligand>
</feature>
<keyword evidence="8" id="KW-0963">Cytoplasm</keyword>
<comment type="function">
    <text evidence="8">Catalyzes the stereoinversion of LL-2,6-diaminopimelate (L,L-DAP) to meso-diaminopimelate (meso-DAP), a precursor of L-lysine and an essential component of the bacterial peptidoglycan.</text>
</comment>
<dbReference type="HAMAP" id="MF_00197">
    <property type="entry name" value="DAP_epimerase"/>
    <property type="match status" value="1"/>
</dbReference>
<evidence type="ECO:0000313" key="11">
    <source>
        <dbReference type="Proteomes" id="UP001165092"/>
    </source>
</evidence>
<proteinExistence type="inferred from homology"/>
<gene>
    <name evidence="8 10" type="primary">dapF</name>
    <name evidence="10" type="ORF">Nans01_07470</name>
</gene>
<keyword evidence="5 8" id="KW-0457">Lysine biosynthesis</keyword>
<evidence type="ECO:0000256" key="9">
    <source>
        <dbReference type="PROSITE-ProRule" id="PRU10125"/>
    </source>
</evidence>
<keyword evidence="4 8" id="KW-0028">Amino-acid biosynthesis</keyword>
<comment type="caution">
    <text evidence="8">Lacks conserved residue(s) required for the propagation of feature annotation.</text>
</comment>
<feature type="binding site" evidence="8">
    <location>
        <begin position="86"/>
        <end position="87"/>
    </location>
    <ligand>
        <name>substrate</name>
    </ligand>
</feature>
<comment type="caution">
    <text evidence="10">The sequence shown here is derived from an EMBL/GenBank/DDBJ whole genome shotgun (WGS) entry which is preliminary data.</text>
</comment>
<comment type="pathway">
    <text evidence="1 8">Amino-acid biosynthesis; L-lysine biosynthesis via DAP pathway; DL-2,6-diaminopimelate from LL-2,6-diaminopimelate: step 1/1.</text>
</comment>
<dbReference type="PANTHER" id="PTHR31689">
    <property type="entry name" value="DIAMINOPIMELATE EPIMERASE, CHLOROPLASTIC"/>
    <property type="match status" value="1"/>
</dbReference>
<keyword evidence="11" id="KW-1185">Reference proteome</keyword>
<dbReference type="InterPro" id="IPR001653">
    <property type="entry name" value="DAP_epimerase_DapF"/>
</dbReference>
<dbReference type="EMBL" id="BSQG01000001">
    <property type="protein sequence ID" value="GLU46396.1"/>
    <property type="molecule type" value="Genomic_DNA"/>
</dbReference>
<sequence length="272" mass="27725">MRFAKGHGTENDFVILPDPDGTLSLSAASVAALCDRRAGIGGDGVLRVVRTKAFDEPLTGPAASSAECEWFMDYRNADGSVAEMCGNGVRVFARYLLSAGLLAETSFGVGTRAGTRQVTVHEDSDITVDMGPVGMLGRGTAVLGGAELTGERVSVGNPHLACRVAGPVAGVDLGTAPVFDAAEFPQGANLEVFCESEPGVLDMRVYERGAAETRSCGTGIVAAAAAASGPGTDAQWTVRVPGGTCTVALESGSARLRGPAVIVAEGDIRLPG</sequence>
<keyword evidence="6 8" id="KW-0413">Isomerase</keyword>
<dbReference type="Pfam" id="PF01678">
    <property type="entry name" value="DAP_epimerase"/>
    <property type="match status" value="2"/>
</dbReference>